<accession>A0AAV2JCF2</accession>
<protein>
    <submittedName>
        <fullName evidence="2">Uncharacterized protein</fullName>
    </submittedName>
</protein>
<feature type="compositionally biased region" description="Pro residues" evidence="1">
    <location>
        <begin position="72"/>
        <end position="89"/>
    </location>
</feature>
<gene>
    <name evidence="2" type="ORF">KC01_LOCUS6919</name>
</gene>
<evidence type="ECO:0000313" key="3">
    <source>
        <dbReference type="Proteomes" id="UP001497482"/>
    </source>
</evidence>
<dbReference type="AlphaFoldDB" id="A0AAV2JCF2"/>
<dbReference type="EMBL" id="OZ035834">
    <property type="protein sequence ID" value="CAL1575326.1"/>
    <property type="molecule type" value="Genomic_DNA"/>
</dbReference>
<reference evidence="2 3" key="1">
    <citation type="submission" date="2024-04" db="EMBL/GenBank/DDBJ databases">
        <authorList>
            <person name="Waldvogel A.-M."/>
            <person name="Schoenle A."/>
        </authorList>
    </citation>
    <scope>NUCLEOTIDE SEQUENCE [LARGE SCALE GENOMIC DNA]</scope>
</reference>
<feature type="region of interest" description="Disordered" evidence="1">
    <location>
        <begin position="14"/>
        <end position="89"/>
    </location>
</feature>
<keyword evidence="3" id="KW-1185">Reference proteome</keyword>
<sequence length="89" mass="9473">MSADCLPARATLQLKLESSTPGRPPHRPAACRTPQPPYKSWYSPADAPDASTPPQGQPTCHPRHPPRATHPAAPPHHLGPPTPPPLYAA</sequence>
<organism evidence="2 3">
    <name type="scientific">Knipowitschia caucasica</name>
    <name type="common">Caucasian dwarf goby</name>
    <name type="synonym">Pomatoschistus caucasicus</name>
    <dbReference type="NCBI Taxonomy" id="637954"/>
    <lineage>
        <taxon>Eukaryota</taxon>
        <taxon>Metazoa</taxon>
        <taxon>Chordata</taxon>
        <taxon>Craniata</taxon>
        <taxon>Vertebrata</taxon>
        <taxon>Euteleostomi</taxon>
        <taxon>Actinopterygii</taxon>
        <taxon>Neopterygii</taxon>
        <taxon>Teleostei</taxon>
        <taxon>Neoteleostei</taxon>
        <taxon>Acanthomorphata</taxon>
        <taxon>Gobiaria</taxon>
        <taxon>Gobiiformes</taxon>
        <taxon>Gobioidei</taxon>
        <taxon>Gobiidae</taxon>
        <taxon>Gobiinae</taxon>
        <taxon>Knipowitschia</taxon>
    </lineage>
</organism>
<evidence type="ECO:0000313" key="2">
    <source>
        <dbReference type="EMBL" id="CAL1575326.1"/>
    </source>
</evidence>
<name>A0AAV2JCF2_KNICA</name>
<proteinExistence type="predicted"/>
<dbReference type="Proteomes" id="UP001497482">
    <property type="component" value="Chromosome 12"/>
</dbReference>
<evidence type="ECO:0000256" key="1">
    <source>
        <dbReference type="SAM" id="MobiDB-lite"/>
    </source>
</evidence>
<feature type="compositionally biased region" description="Low complexity" evidence="1">
    <location>
        <begin position="43"/>
        <end position="54"/>
    </location>
</feature>